<feature type="compositionally biased region" description="Low complexity" evidence="1">
    <location>
        <begin position="1138"/>
        <end position="1148"/>
    </location>
</feature>
<accession>V5HUM9</accession>
<proteinExistence type="evidence at transcript level"/>
<feature type="compositionally biased region" description="Polar residues" evidence="1">
    <location>
        <begin position="100"/>
        <end position="110"/>
    </location>
</feature>
<organism evidence="2">
    <name type="scientific">Ixodes ricinus</name>
    <name type="common">Common tick</name>
    <name type="synonym">Acarus ricinus</name>
    <dbReference type="NCBI Taxonomy" id="34613"/>
    <lineage>
        <taxon>Eukaryota</taxon>
        <taxon>Metazoa</taxon>
        <taxon>Ecdysozoa</taxon>
        <taxon>Arthropoda</taxon>
        <taxon>Chelicerata</taxon>
        <taxon>Arachnida</taxon>
        <taxon>Acari</taxon>
        <taxon>Parasitiformes</taxon>
        <taxon>Ixodida</taxon>
        <taxon>Ixodoidea</taxon>
        <taxon>Ixodidae</taxon>
        <taxon>Ixodinae</taxon>
        <taxon>Ixodes</taxon>
    </lineage>
</organism>
<feature type="compositionally biased region" description="Low complexity" evidence="1">
    <location>
        <begin position="222"/>
        <end position="240"/>
    </location>
</feature>
<feature type="compositionally biased region" description="Basic and acidic residues" evidence="1">
    <location>
        <begin position="346"/>
        <end position="355"/>
    </location>
</feature>
<sequence length="1303" mass="140184">MRVGPGGNADTTDCMIDSELISDSSNPAVDPETFLQTFLNPEYVRDGEEDARANKKHVRKKRPRSELSPSKKLQDSKMASESEESESEDAAASSAKSLQVRKSLTKLSSGRNHRVTALGEGRPRERLSSRHPVDGERAVASPEKTCRAPLSSDNSETATRLRRRKESPTELPPGKARTVSTSSLEQDDVTTKKKHVFTSPERCDPRKQKAQQQATHASNHQGGLPSNSSSATSSAALLAGQTREPLNLSADADEAEVVSPSKKLRRTRKRSSTVEEAEEMQIPTPRFAHGSQQRRSPTKVSFGGSCMASSLEKEKPKEASLNSSNHRGLAALSRSRKSPSVTPDDEPGKQLEQRRKPARSLSERTSPAKPHSSQVPSTSKPGTVLEESSLSVDAEVTGKQAGSSKRKARRPAELETSDDEVQDLSMQKGRKRSATLSSCSTTCIVSSSEEGDRQVSSKNSGNRRGKMRKSATPGDKWEEPTLRKRRIFPDLRQEQSPARPAYNKICDTSSDEEASEDIQGTKDDSETTAVSPPKEAHTSRGRHVKKTSPRALRHAESLPQEKSPVKCCATLDASLKDSEPQKSDSSSSDEDNGNAEVISVNTSSDNGADGANNETESFSSSEESQHGNQASSATEEAKSPGESRHQKMASKRTETDDSDSSAAPVGSLQLPQVSTNDSDSSERETANSESDEPHDRGEVLSFKDAFSGNTRSNKASLATPGALKAGIQKESSDAQKVSRSYTPNGKVMSVQSTMDKVSEKSVDDIVVPDSQECASSSKDASSEHSSMSSEKTTDTSSPDLVIPETQELSTASIKTTQVTDAAKQGLPQSAPADEDMPPSQESNCLDGLTQVPSIAERDSGDESSRDKDVHARPPKNTSGSAVLRTPARERSQSPRLRPRSSRQSAIKARRKLIRTPEREEEGSPESKSDKPRRMMTPSDDSDSDPDFSLGKKKILIGFKPRTPNFGSSRVENVRQLTVGSGDEADASQGSRKPSKLSLSSQACLNETNNALCDTTTPQIKIEGPALKKQFDDLATLTPPQATERQATKSLPSSTPTCKMAEANVEGAKNDSENDFTMAVSAKACHSKAAEKRSRTSVCQKPSPAAATPKFAETITQGLQKDSSTRATDEQRTEDAGRSSRSLSSSTRLANVSQAATQPMEAGSSSASFQSPSSESELSVDALIDSLSRDNDNVVSQTPRLSGSLEKSCCYCSGTKKTRTSEIGTMTDVSFGEASVSQASSGGRRTKRDSTGKLDSLKRAKGRRKSACSLTTAATPPQAATVRKAVTSRYNLRMSLSVPRRLKY</sequence>
<feature type="compositionally biased region" description="Low complexity" evidence="1">
    <location>
        <begin position="770"/>
        <end position="790"/>
    </location>
</feature>
<feature type="compositionally biased region" description="Basic and acidic residues" evidence="1">
    <location>
        <begin position="1122"/>
        <end position="1137"/>
    </location>
</feature>
<feature type="compositionally biased region" description="Basic and acidic residues" evidence="1">
    <location>
        <begin position="43"/>
        <end position="53"/>
    </location>
</feature>
<feature type="compositionally biased region" description="Basic and acidic residues" evidence="1">
    <location>
        <begin position="680"/>
        <end position="698"/>
    </location>
</feature>
<feature type="compositionally biased region" description="Polar residues" evidence="1">
    <location>
        <begin position="707"/>
        <end position="716"/>
    </location>
</feature>
<name>V5HUM9_IXORI</name>
<feature type="region of interest" description="Disordered" evidence="1">
    <location>
        <begin position="1232"/>
        <end position="1274"/>
    </location>
</feature>
<reference evidence="2" key="1">
    <citation type="journal article" date="2015" name="Sci. Rep.">
        <title>Tissue- and time-dependent transcription in Ixodes ricinus salivary glands and midguts when blood feeding on the vertebrate host.</title>
        <authorList>
            <person name="Kotsyfakis M."/>
            <person name="Schwarz A."/>
            <person name="Erhart J."/>
            <person name="Ribeiro J.M."/>
        </authorList>
    </citation>
    <scope>NUCLEOTIDE SEQUENCE</scope>
    <source>
        <tissue evidence="2">Salivary gland and midgut</tissue>
    </source>
</reference>
<dbReference type="EMBL" id="GANP01006475">
    <property type="protein sequence ID" value="JAB77993.1"/>
    <property type="molecule type" value="mRNA"/>
</dbReference>
<feature type="compositionally biased region" description="Polar residues" evidence="1">
    <location>
        <begin position="987"/>
        <end position="999"/>
    </location>
</feature>
<feature type="compositionally biased region" description="Polar residues" evidence="1">
    <location>
        <begin position="669"/>
        <end position="678"/>
    </location>
</feature>
<feature type="region of interest" description="Disordered" evidence="1">
    <location>
        <begin position="1084"/>
        <end position="1176"/>
    </location>
</feature>
<feature type="compositionally biased region" description="Basic and acidic residues" evidence="1">
    <location>
        <begin position="121"/>
        <end position="137"/>
    </location>
</feature>
<feature type="compositionally biased region" description="Polar residues" evidence="1">
    <location>
        <begin position="290"/>
        <end position="299"/>
    </location>
</feature>
<feature type="region of interest" description="Disordered" evidence="1">
    <location>
        <begin position="1"/>
        <end position="999"/>
    </location>
</feature>
<feature type="compositionally biased region" description="Basic and acidic residues" evidence="1">
    <location>
        <begin position="1247"/>
        <end position="1257"/>
    </location>
</feature>
<feature type="compositionally biased region" description="Polar residues" evidence="1">
    <location>
        <begin position="210"/>
        <end position="221"/>
    </location>
</feature>
<feature type="compositionally biased region" description="Basic and acidic residues" evidence="1">
    <location>
        <begin position="855"/>
        <end position="871"/>
    </location>
</feature>
<feature type="compositionally biased region" description="Polar residues" evidence="1">
    <location>
        <begin position="806"/>
        <end position="819"/>
    </location>
</feature>
<feature type="compositionally biased region" description="Polar residues" evidence="1">
    <location>
        <begin position="371"/>
        <end position="391"/>
    </location>
</feature>
<evidence type="ECO:0000313" key="2">
    <source>
        <dbReference type="EMBL" id="JAB77993.1"/>
    </source>
</evidence>
<feature type="compositionally biased region" description="Basic and acidic residues" evidence="1">
    <location>
        <begin position="635"/>
        <end position="655"/>
    </location>
</feature>
<feature type="compositionally biased region" description="Polar residues" evidence="1">
    <location>
        <begin position="734"/>
        <end position="755"/>
    </location>
</feature>
<feature type="compositionally biased region" description="Low complexity" evidence="1">
    <location>
        <begin position="437"/>
        <end position="448"/>
    </location>
</feature>
<feature type="compositionally biased region" description="Basic and acidic residues" evidence="1">
    <location>
        <begin position="475"/>
        <end position="493"/>
    </location>
</feature>
<feature type="compositionally biased region" description="Basic residues" evidence="1">
    <location>
        <begin position="539"/>
        <end position="552"/>
    </location>
</feature>
<feature type="compositionally biased region" description="Basic residues" evidence="1">
    <location>
        <begin position="262"/>
        <end position="271"/>
    </location>
</feature>
<feature type="compositionally biased region" description="Low complexity" evidence="1">
    <location>
        <begin position="1160"/>
        <end position="1176"/>
    </location>
</feature>
<protein>
    <submittedName>
        <fullName evidence="2">Putative proteophosphoglycan ppg4 braziliensis mhom/br/75/m2904 proteophosphoglycan ppg4</fullName>
    </submittedName>
</protein>
<evidence type="ECO:0000256" key="1">
    <source>
        <dbReference type="SAM" id="MobiDB-lite"/>
    </source>
</evidence>
<feature type="compositionally biased region" description="Basic residues" evidence="1">
    <location>
        <begin position="54"/>
        <end position="63"/>
    </location>
</feature>
<feature type="compositionally biased region" description="Polar residues" evidence="1">
    <location>
        <begin position="964"/>
        <end position="978"/>
    </location>
</feature>